<dbReference type="EC" id="5.3.3.1" evidence="11"/>
<dbReference type="InterPro" id="IPR052542">
    <property type="entry name" value="Cholesterol_Oxidase"/>
</dbReference>
<dbReference type="InterPro" id="IPR007867">
    <property type="entry name" value="GMC_OxRtase_C"/>
</dbReference>
<dbReference type="InterPro" id="IPR000172">
    <property type="entry name" value="GMC_OxRdtase_N"/>
</dbReference>
<evidence type="ECO:0000256" key="4">
    <source>
        <dbReference type="ARBA" id="ARBA00022630"/>
    </source>
</evidence>
<protein>
    <recommendedName>
        <fullName evidence="14">Cholesterol oxidase</fullName>
        <ecNumber evidence="13">1.1.3.6</ecNumber>
        <ecNumber evidence="11">5.3.3.1</ecNumber>
    </recommendedName>
    <alternativeName>
        <fullName evidence="15">Cholesterol isomerase</fullName>
    </alternativeName>
</protein>
<dbReference type="InterPro" id="IPR036188">
    <property type="entry name" value="FAD/NAD-bd_sf"/>
</dbReference>
<evidence type="ECO:0000256" key="15">
    <source>
        <dbReference type="ARBA" id="ARBA00049778"/>
    </source>
</evidence>
<reference evidence="18 19" key="1">
    <citation type="submission" date="2016-10" db="EMBL/GenBank/DDBJ databases">
        <authorList>
            <person name="de Groot N.N."/>
        </authorList>
    </citation>
    <scope>NUCLEOTIDE SEQUENCE [LARGE SCALE GENOMIC DNA]</scope>
    <source>
        <strain evidence="18 19">CGMCC 4.3491</strain>
    </source>
</reference>
<name>A0A1H3TE85_9MICO</name>
<keyword evidence="8" id="KW-1207">Sterol metabolism</keyword>
<dbReference type="Pfam" id="PF00732">
    <property type="entry name" value="GMC_oxred_N"/>
    <property type="match status" value="1"/>
</dbReference>
<evidence type="ECO:0000256" key="14">
    <source>
        <dbReference type="ARBA" id="ARBA00049744"/>
    </source>
</evidence>
<evidence type="ECO:0000256" key="6">
    <source>
        <dbReference type="ARBA" id="ARBA00023002"/>
    </source>
</evidence>
<dbReference type="Proteomes" id="UP000198891">
    <property type="component" value="Unassembled WGS sequence"/>
</dbReference>
<keyword evidence="4" id="KW-0285">Flavoprotein</keyword>
<evidence type="ECO:0000259" key="16">
    <source>
        <dbReference type="Pfam" id="PF00732"/>
    </source>
</evidence>
<dbReference type="AlphaFoldDB" id="A0A1H3TE85"/>
<evidence type="ECO:0000256" key="7">
    <source>
        <dbReference type="ARBA" id="ARBA00023098"/>
    </source>
</evidence>
<dbReference type="PANTHER" id="PTHR47470:SF1">
    <property type="entry name" value="FAD-DEPENDENT OXIDOREDUCTASE 2 FAD BINDING DOMAIN-CONTAINING PROTEIN"/>
    <property type="match status" value="1"/>
</dbReference>
<sequence length="554" mass="60301">MSSLKAGVPDTETQASAPRIDPSFDFDWLVVGSGFGGSVAALRLTEKGYRVGVIERGRRYEDDDLPRSASDHERYDWNPRKGLYGIMRPALFRHVVSAAQTGVGGGSLMYGGVLFRAQPAFYDDPQWQRLGSWEATLAPHYATAERMLGVRTAPWDSTTMSLSREVAAHFGTPESFALSPTGVFFGEPGKTVPDPYFGGEGPDRTGCRRCGECMVGCHTGAANRLTKNYLWFAEKSRARIIAEQEVVDVAPLGALDGADGYRVTVESRNSAHNDVRSDFTAKGVVFAGGAIATNELLADCKHRGSLARISDRLGHLVRTNSETVLSVLFPKDLETWRDVTASSRVILDQDAQIEFLTLGPNADTQQRLFTVLTGSGSRSKRVGRWIVGALRHPRRLWAVRPQNGWSTRTLQMLVMQPRDNAIRFRAKKRRGGGCRLVSEIDPARPAPTYIEIGHRVASWVAEQKGGVAQSSIFEAFFNIPQTAHMLGGAVIGENASSGVIDPELRVFGYRNMIVCDAAALPANPGVNPALTITALAEHAMSFVPSLVDIGRKAA</sequence>
<evidence type="ECO:0000256" key="10">
    <source>
        <dbReference type="ARBA" id="ARBA00023235"/>
    </source>
</evidence>
<evidence type="ECO:0000259" key="17">
    <source>
        <dbReference type="Pfam" id="PF05199"/>
    </source>
</evidence>
<evidence type="ECO:0000256" key="13">
    <source>
        <dbReference type="ARBA" id="ARBA00049723"/>
    </source>
</evidence>
<dbReference type="SUPFAM" id="SSF51905">
    <property type="entry name" value="FAD/NAD(P)-binding domain"/>
    <property type="match status" value="1"/>
</dbReference>
<evidence type="ECO:0000256" key="2">
    <source>
        <dbReference type="ARBA" id="ARBA00010790"/>
    </source>
</evidence>
<evidence type="ECO:0000313" key="18">
    <source>
        <dbReference type="EMBL" id="SDZ47669.1"/>
    </source>
</evidence>
<comment type="similarity">
    <text evidence="2">Belongs to the GMC oxidoreductase family.</text>
</comment>
<feature type="domain" description="Glucose-methanol-choline oxidoreductase C-terminal" evidence="17">
    <location>
        <begin position="481"/>
        <end position="536"/>
    </location>
</feature>
<dbReference type="Pfam" id="PF13450">
    <property type="entry name" value="NAD_binding_8"/>
    <property type="match status" value="1"/>
</dbReference>
<keyword evidence="7" id="KW-0443">Lipid metabolism</keyword>
<keyword evidence="5" id="KW-0274">FAD</keyword>
<feature type="domain" description="Glucose-methanol-choline oxidoreductase N-terminal" evidence="16">
    <location>
        <begin position="203"/>
        <end position="298"/>
    </location>
</feature>
<dbReference type="GO" id="GO:0050660">
    <property type="term" value="F:flavin adenine dinucleotide binding"/>
    <property type="evidence" value="ECO:0007669"/>
    <property type="project" value="InterPro"/>
</dbReference>
<evidence type="ECO:0000256" key="5">
    <source>
        <dbReference type="ARBA" id="ARBA00022827"/>
    </source>
</evidence>
<dbReference type="Pfam" id="PF05199">
    <property type="entry name" value="GMC_oxred_C"/>
    <property type="match status" value="1"/>
</dbReference>
<dbReference type="PANTHER" id="PTHR47470">
    <property type="entry name" value="CHOLESTEROL OXIDASE"/>
    <property type="match status" value="1"/>
</dbReference>
<comment type="pathway">
    <text evidence="12">Steroid metabolism; cholesterol degradation.</text>
</comment>
<evidence type="ECO:0000256" key="9">
    <source>
        <dbReference type="ARBA" id="ARBA00023221"/>
    </source>
</evidence>
<keyword evidence="3" id="KW-0153">Cholesterol metabolism</keyword>
<evidence type="ECO:0000313" key="19">
    <source>
        <dbReference type="Proteomes" id="UP000198891"/>
    </source>
</evidence>
<dbReference type="EMBL" id="FNPZ01000005">
    <property type="protein sequence ID" value="SDZ47669.1"/>
    <property type="molecule type" value="Genomic_DNA"/>
</dbReference>
<organism evidence="18 19">
    <name type="scientific">Herbiconiux ginsengi</name>
    <dbReference type="NCBI Taxonomy" id="381665"/>
    <lineage>
        <taxon>Bacteria</taxon>
        <taxon>Bacillati</taxon>
        <taxon>Actinomycetota</taxon>
        <taxon>Actinomycetes</taxon>
        <taxon>Micrococcales</taxon>
        <taxon>Microbacteriaceae</taxon>
        <taxon>Herbiconiux</taxon>
    </lineage>
</organism>
<keyword evidence="19" id="KW-1185">Reference proteome</keyword>
<dbReference type="GO" id="GO:0008203">
    <property type="term" value="P:cholesterol metabolic process"/>
    <property type="evidence" value="ECO:0007669"/>
    <property type="project" value="UniProtKB-KW"/>
</dbReference>
<gene>
    <name evidence="18" type="ORF">SAMN05216554_4051</name>
</gene>
<proteinExistence type="inferred from homology"/>
<dbReference type="PRINTS" id="PR00411">
    <property type="entry name" value="PNDRDTASEI"/>
</dbReference>
<dbReference type="Gene3D" id="3.50.50.60">
    <property type="entry name" value="FAD/NAD(P)-binding domain"/>
    <property type="match status" value="3"/>
</dbReference>
<evidence type="ECO:0000256" key="12">
    <source>
        <dbReference type="ARBA" id="ARBA00049645"/>
    </source>
</evidence>
<dbReference type="EC" id="1.1.3.6" evidence="13"/>
<dbReference type="STRING" id="381665.SAMN05216554_4051"/>
<evidence type="ECO:0000256" key="11">
    <source>
        <dbReference type="ARBA" id="ARBA00038856"/>
    </source>
</evidence>
<evidence type="ECO:0000256" key="1">
    <source>
        <dbReference type="ARBA" id="ARBA00001974"/>
    </source>
</evidence>
<keyword evidence="9" id="KW-0753">Steroid metabolism</keyword>
<evidence type="ECO:0000256" key="8">
    <source>
        <dbReference type="ARBA" id="ARBA00023166"/>
    </source>
</evidence>
<dbReference type="GO" id="GO:0016995">
    <property type="term" value="F:cholesterol oxidase activity"/>
    <property type="evidence" value="ECO:0007669"/>
    <property type="project" value="UniProtKB-EC"/>
</dbReference>
<accession>A0A1H3TE85</accession>
<comment type="cofactor">
    <cofactor evidence="1">
        <name>FAD</name>
        <dbReference type="ChEBI" id="CHEBI:57692"/>
    </cofactor>
</comment>
<dbReference type="GO" id="GO:0004769">
    <property type="term" value="F:steroid Delta-isomerase activity"/>
    <property type="evidence" value="ECO:0007669"/>
    <property type="project" value="UniProtKB-EC"/>
</dbReference>
<keyword evidence="10" id="KW-0413">Isomerase</keyword>
<evidence type="ECO:0000256" key="3">
    <source>
        <dbReference type="ARBA" id="ARBA00022548"/>
    </source>
</evidence>
<keyword evidence="6" id="KW-0560">Oxidoreductase</keyword>